<dbReference type="Proteomes" id="UP000468668">
    <property type="component" value="Unassembled WGS sequence"/>
</dbReference>
<evidence type="ECO:0000256" key="2">
    <source>
        <dbReference type="ARBA" id="ARBA00022679"/>
    </source>
</evidence>
<comment type="caution">
    <text evidence="6">The sequence shown here is derived from an EMBL/GenBank/DDBJ whole genome shotgun (WGS) entry which is preliminary data.</text>
</comment>
<dbReference type="InterPro" id="IPR019614">
    <property type="entry name" value="SAM-dep_methyl-trfase"/>
</dbReference>
<dbReference type="OrthoDB" id="9809404at2"/>
<dbReference type="PROSITE" id="PS51165">
    <property type="entry name" value="THUMP"/>
    <property type="match status" value="1"/>
</dbReference>
<dbReference type="AlphaFoldDB" id="A0A6N6NRE6"/>
<dbReference type="Gene3D" id="3.30.2130.30">
    <property type="match status" value="1"/>
</dbReference>
<dbReference type="Pfam" id="PF10672">
    <property type="entry name" value="Methyltrans_SAM"/>
    <property type="match status" value="1"/>
</dbReference>
<evidence type="ECO:0000256" key="4">
    <source>
        <dbReference type="PROSITE-ProRule" id="PRU00529"/>
    </source>
</evidence>
<dbReference type="Gene3D" id="3.40.50.150">
    <property type="entry name" value="Vaccinia Virus protein VP39"/>
    <property type="match status" value="1"/>
</dbReference>
<dbReference type="PIRSF" id="PIRSF037618">
    <property type="entry name" value="RNA_Mtase_bacteria_prd"/>
    <property type="match status" value="1"/>
</dbReference>
<gene>
    <name evidence="6" type="ORF">F8C90_00200</name>
</gene>
<dbReference type="InterPro" id="IPR017244">
    <property type="entry name" value="23SrRNA_methyltr_KL"/>
</dbReference>
<dbReference type="EMBL" id="WAJR01000001">
    <property type="protein sequence ID" value="KAB1642848.1"/>
    <property type="molecule type" value="Genomic_DNA"/>
</dbReference>
<dbReference type="PANTHER" id="PTHR43042:SF3">
    <property type="entry name" value="RIBOSOMAL RNA LARGE SUBUNIT METHYLTRANSFERASE YWBD-RELATED"/>
    <property type="match status" value="1"/>
</dbReference>
<dbReference type="Pfam" id="PF22020">
    <property type="entry name" value="RlmL_1st"/>
    <property type="match status" value="1"/>
</dbReference>
<dbReference type="GeneID" id="98656820"/>
<accession>A0A6N6NRE6</accession>
<dbReference type="InterPro" id="IPR029063">
    <property type="entry name" value="SAM-dependent_MTases_sf"/>
</dbReference>
<dbReference type="GO" id="GO:0008990">
    <property type="term" value="F:rRNA (guanine-N2-)-methyltransferase activity"/>
    <property type="evidence" value="ECO:0007669"/>
    <property type="project" value="InterPro"/>
</dbReference>
<keyword evidence="4" id="KW-0694">RNA-binding</keyword>
<evidence type="ECO:0000259" key="5">
    <source>
        <dbReference type="PROSITE" id="PS51165"/>
    </source>
</evidence>
<dbReference type="SMART" id="SM00981">
    <property type="entry name" value="THUMP"/>
    <property type="match status" value="1"/>
</dbReference>
<protein>
    <submittedName>
        <fullName evidence="6">Bifunctional 23S rRNA (Guanine(2069)-N(7))-methyltransferase RlmK/23S rRNA (Guanine(2445)-N(2))-methyltransferase RlmL</fullName>
    </submittedName>
</protein>
<proteinExistence type="predicted"/>
<evidence type="ECO:0000313" key="7">
    <source>
        <dbReference type="Proteomes" id="UP000468668"/>
    </source>
</evidence>
<reference evidence="6 7" key="1">
    <citation type="submission" date="2019-09" db="EMBL/GenBank/DDBJ databases">
        <title>Whole genome shotgun sequencing (WGS) of Ellagibacter isourolithinifaciens DSM 104140(T) and Adlercreutzia muris DSM 29508(T).</title>
        <authorList>
            <person name="Stoll D.A."/>
            <person name="Danylec N."/>
            <person name="Huch M."/>
        </authorList>
    </citation>
    <scope>NUCLEOTIDE SEQUENCE [LARGE SCALE GENOMIC DNA]</scope>
    <source>
        <strain evidence="6 7">DSM 104140</strain>
    </source>
</reference>
<keyword evidence="2 6" id="KW-0808">Transferase</keyword>
<keyword evidence="3" id="KW-0949">S-adenosyl-L-methionine</keyword>
<dbReference type="Pfam" id="PF02926">
    <property type="entry name" value="THUMP"/>
    <property type="match status" value="1"/>
</dbReference>
<dbReference type="SUPFAM" id="SSF53335">
    <property type="entry name" value="S-adenosyl-L-methionine-dependent methyltransferases"/>
    <property type="match status" value="1"/>
</dbReference>
<sequence length="708" mass="77996">MSDHTSEELEFFASCLPGLEGLLADELHALGVRRTRPLGGGVAFFGAPKAALRACLWSRLASRVLCVEGRVGSADSDALYQGVYALPWEDILLPGKSIAVRARGTNEGLRNTKFTGMRVKDAICDRLREVRGERPDVSVAHPDIAIDVRIHEGKATVSVDLSGTPLNDRAYFGRNAPDTMPLLCSYAAALLAYAKWGERAGEGFRFVDALAEFRGEDEKSRGLSVLEREARAIVLDEAPGAARSRWGFFSWGRFDEETWNALLDEADERAERAQESLRPLDASAPQLVAAVLIDPANDNAVSAAGDAAFVRAAADAPARSVFACIGGEGAAERFGAEPSLCEELGRGRVSIKVRLFDTPPAAPVTIVVPDMFGGAEHIVDVHDETSSQFASRLRKVYKERRKWARREGVSCYRVYDADLPGYAAAIDLYAGAGEDEGKTFVHVAEYAAPSSIDELKARHRMSDILAITPAVLGVPPERVFSKTRRRDRGGSQYRDAGERSFVATVEEDGSLFEVDLAGYVDTGIFLDHRDTRHMVGEMAAGGDFLNLFAYTGTATVHAAACGARTTCTVDMSATYLDWARRNMANNGFSGRAHRFERADVMQWITSARRDRRLFDLVFVDPPTFSNSKSMGRRTWDVQRDHVELLIGVSRLLREGGRAVFSCNLRTFKPDFESLEKYGVEIEDITAQTIPHDFERNPRIHKCFIVRRK</sequence>
<dbReference type="RefSeq" id="WP_158048434.1">
    <property type="nucleotide sequence ID" value="NZ_WAJR01000001.1"/>
</dbReference>
<evidence type="ECO:0000256" key="3">
    <source>
        <dbReference type="ARBA" id="ARBA00022691"/>
    </source>
</evidence>
<dbReference type="GO" id="GO:0005737">
    <property type="term" value="C:cytoplasm"/>
    <property type="evidence" value="ECO:0007669"/>
    <property type="project" value="InterPro"/>
</dbReference>
<keyword evidence="1 6" id="KW-0489">Methyltransferase</keyword>
<organism evidence="6 7">
    <name type="scientific">Ellagibacter isourolithinifaciens</name>
    <dbReference type="NCBI Taxonomy" id="2137581"/>
    <lineage>
        <taxon>Bacteria</taxon>
        <taxon>Bacillati</taxon>
        <taxon>Actinomycetota</taxon>
        <taxon>Coriobacteriia</taxon>
        <taxon>Eggerthellales</taxon>
        <taxon>Eggerthellaceae</taxon>
        <taxon>Ellagibacter</taxon>
    </lineage>
</organism>
<keyword evidence="7" id="KW-1185">Reference proteome</keyword>
<evidence type="ECO:0000256" key="1">
    <source>
        <dbReference type="ARBA" id="ARBA00022603"/>
    </source>
</evidence>
<dbReference type="CDD" id="cd02440">
    <property type="entry name" value="AdoMet_MTases"/>
    <property type="match status" value="1"/>
</dbReference>
<dbReference type="PANTHER" id="PTHR43042">
    <property type="entry name" value="SAM-DEPENDENT METHYLTRANSFERASE"/>
    <property type="match status" value="1"/>
</dbReference>
<name>A0A6N6NRE6_9ACTN</name>
<dbReference type="InterPro" id="IPR004114">
    <property type="entry name" value="THUMP_dom"/>
</dbReference>
<dbReference type="InterPro" id="IPR054170">
    <property type="entry name" value="RlmL_1st"/>
</dbReference>
<dbReference type="Gene3D" id="3.30.750.80">
    <property type="entry name" value="RNA methyltransferase domain (HRMD) like"/>
    <property type="match status" value="1"/>
</dbReference>
<dbReference type="CDD" id="cd11715">
    <property type="entry name" value="THUMP_AdoMetMT"/>
    <property type="match status" value="1"/>
</dbReference>
<dbReference type="GO" id="GO:0003723">
    <property type="term" value="F:RNA binding"/>
    <property type="evidence" value="ECO:0007669"/>
    <property type="project" value="UniProtKB-UniRule"/>
</dbReference>
<feature type="domain" description="THUMP" evidence="5">
    <location>
        <begin position="50"/>
        <end position="161"/>
    </location>
</feature>
<evidence type="ECO:0000313" key="6">
    <source>
        <dbReference type="EMBL" id="KAB1642848.1"/>
    </source>
</evidence>